<dbReference type="PROSITE" id="PS50850">
    <property type="entry name" value="MFS"/>
    <property type="match status" value="1"/>
</dbReference>
<evidence type="ECO:0000313" key="8">
    <source>
        <dbReference type="EMBL" id="KRM15177.1"/>
    </source>
</evidence>
<feature type="transmembrane region" description="Helical" evidence="6">
    <location>
        <begin position="340"/>
        <end position="357"/>
    </location>
</feature>
<evidence type="ECO:0000256" key="4">
    <source>
        <dbReference type="ARBA" id="ARBA00022989"/>
    </source>
</evidence>
<sequence>MELKTLNRRKIMQNAHQKAQADISKAERVRFSLSFFVCSLLWMSGLGIVSAVLLPQHLKDVVGGAQATTIFGIINAVTAIASLVSNLLFGNLSDRTRSRYGRRTPWIVGGGIVGGVTLFLTGVFDNVWLMGLMYCICMFGLNAIIAPVIATLSDRVPDDLRATMSAFYSAGTTVGTSIGTLVGAYFITIQIPGFISAGVLMGIAGLATVIVWPSEQSSKDMAPVKGGLKEFMLSFRPPMKGARDFWLAFVGRTLLIFSYYMILNYQLYILEMYIGQGKKAAAATISVMSVITMIVGLVGSLASGAISDKIGRRKVPVIVASFLLALGYFLPWVMKSPSSMMLFAGFAGLGYAVYGAVDQALNVDVLPSKKEAGKDLGIINMATTLGQTAGPIVTSALVAAAGYQLVFPVAIAFAIIACVFIQMIRCTK</sequence>
<accession>A0A0R1WHF5</accession>
<keyword evidence="4 6" id="KW-1133">Transmembrane helix</keyword>
<dbReference type="GO" id="GO:0005886">
    <property type="term" value="C:plasma membrane"/>
    <property type="evidence" value="ECO:0007669"/>
    <property type="project" value="UniProtKB-SubCell"/>
</dbReference>
<feature type="transmembrane region" description="Helical" evidence="6">
    <location>
        <begin position="405"/>
        <end position="424"/>
    </location>
</feature>
<evidence type="ECO:0000256" key="5">
    <source>
        <dbReference type="ARBA" id="ARBA00023136"/>
    </source>
</evidence>
<feature type="transmembrane region" description="Helical" evidence="6">
    <location>
        <begin position="315"/>
        <end position="334"/>
    </location>
</feature>
<dbReference type="PANTHER" id="PTHR23528:SF1">
    <property type="entry name" value="MAJOR FACILITATOR SUPERFAMILY (MFS) PROFILE DOMAIN-CONTAINING PROTEIN"/>
    <property type="match status" value="1"/>
</dbReference>
<feature type="transmembrane region" description="Helical" evidence="6">
    <location>
        <begin position="130"/>
        <end position="153"/>
    </location>
</feature>
<feature type="transmembrane region" description="Helical" evidence="6">
    <location>
        <begin position="104"/>
        <end position="124"/>
    </location>
</feature>
<evidence type="ECO:0000256" key="2">
    <source>
        <dbReference type="ARBA" id="ARBA00022448"/>
    </source>
</evidence>
<organism evidence="8 9">
    <name type="scientific">Limosilactobacillus oris DSM 4864</name>
    <dbReference type="NCBI Taxonomy" id="1423779"/>
    <lineage>
        <taxon>Bacteria</taxon>
        <taxon>Bacillati</taxon>
        <taxon>Bacillota</taxon>
        <taxon>Bacilli</taxon>
        <taxon>Lactobacillales</taxon>
        <taxon>Lactobacillaceae</taxon>
        <taxon>Limosilactobacillus</taxon>
    </lineage>
</organism>
<dbReference type="InterPro" id="IPR005829">
    <property type="entry name" value="Sugar_transporter_CS"/>
</dbReference>
<keyword evidence="5 6" id="KW-0472">Membrane</keyword>
<evidence type="ECO:0000256" key="1">
    <source>
        <dbReference type="ARBA" id="ARBA00004651"/>
    </source>
</evidence>
<feature type="transmembrane region" description="Helical" evidence="6">
    <location>
        <begin position="245"/>
        <end position="268"/>
    </location>
</feature>
<comment type="subcellular location">
    <subcellularLocation>
        <location evidence="1">Cell membrane</location>
        <topology evidence="1">Multi-pass membrane protein</topology>
    </subcellularLocation>
</comment>
<feature type="transmembrane region" description="Helical" evidence="6">
    <location>
        <begin position="193"/>
        <end position="212"/>
    </location>
</feature>
<feature type="domain" description="Major facilitator superfamily (MFS) profile" evidence="7">
    <location>
        <begin position="31"/>
        <end position="428"/>
    </location>
</feature>
<dbReference type="InterPro" id="IPR036259">
    <property type="entry name" value="MFS_trans_sf"/>
</dbReference>
<reference evidence="8 9" key="1">
    <citation type="journal article" date="2015" name="Genome Announc.">
        <title>Expanding the biotechnology potential of lactobacilli through comparative genomics of 213 strains and associated genera.</title>
        <authorList>
            <person name="Sun Z."/>
            <person name="Harris H.M."/>
            <person name="McCann A."/>
            <person name="Guo C."/>
            <person name="Argimon S."/>
            <person name="Zhang W."/>
            <person name="Yang X."/>
            <person name="Jeffery I.B."/>
            <person name="Cooney J.C."/>
            <person name="Kagawa T.F."/>
            <person name="Liu W."/>
            <person name="Song Y."/>
            <person name="Salvetti E."/>
            <person name="Wrobel A."/>
            <person name="Rasinkangas P."/>
            <person name="Parkhill J."/>
            <person name="Rea M.C."/>
            <person name="O'Sullivan O."/>
            <person name="Ritari J."/>
            <person name="Douillard F.P."/>
            <person name="Paul Ross R."/>
            <person name="Yang R."/>
            <person name="Briner A.E."/>
            <person name="Felis G.E."/>
            <person name="de Vos W.M."/>
            <person name="Barrangou R."/>
            <person name="Klaenhammer T.R."/>
            <person name="Caufield P.W."/>
            <person name="Cui Y."/>
            <person name="Zhang H."/>
            <person name="O'Toole P.W."/>
        </authorList>
    </citation>
    <scope>NUCLEOTIDE SEQUENCE [LARGE SCALE GENOMIC DNA]</scope>
    <source>
        <strain evidence="8 9">DSM 4864</strain>
    </source>
</reference>
<dbReference type="PANTHER" id="PTHR23528">
    <property type="match status" value="1"/>
</dbReference>
<evidence type="ECO:0000313" key="9">
    <source>
        <dbReference type="Proteomes" id="UP000050973"/>
    </source>
</evidence>
<dbReference type="GO" id="GO:0022857">
    <property type="term" value="F:transmembrane transporter activity"/>
    <property type="evidence" value="ECO:0007669"/>
    <property type="project" value="InterPro"/>
</dbReference>
<dbReference type="InterPro" id="IPR020846">
    <property type="entry name" value="MFS_dom"/>
</dbReference>
<dbReference type="InterPro" id="IPR011701">
    <property type="entry name" value="MFS"/>
</dbReference>
<keyword evidence="3 6" id="KW-0812">Transmembrane</keyword>
<dbReference type="Pfam" id="PF07690">
    <property type="entry name" value="MFS_1"/>
    <property type="match status" value="1"/>
</dbReference>
<dbReference type="PROSITE" id="PS00216">
    <property type="entry name" value="SUGAR_TRANSPORT_1"/>
    <property type="match status" value="1"/>
</dbReference>
<evidence type="ECO:0000256" key="6">
    <source>
        <dbReference type="SAM" id="Phobius"/>
    </source>
</evidence>
<keyword evidence="2" id="KW-0813">Transport</keyword>
<feature type="transmembrane region" description="Helical" evidence="6">
    <location>
        <begin position="378"/>
        <end position="399"/>
    </location>
</feature>
<evidence type="ECO:0000256" key="3">
    <source>
        <dbReference type="ARBA" id="ARBA00022692"/>
    </source>
</evidence>
<name>A0A0R1WHF5_9LACO</name>
<dbReference type="AlphaFoldDB" id="A0A0R1WHF5"/>
<dbReference type="SUPFAM" id="SSF103473">
    <property type="entry name" value="MFS general substrate transporter"/>
    <property type="match status" value="1"/>
</dbReference>
<protein>
    <submittedName>
        <fullName evidence="8">Transporter, major facilitator family protein</fullName>
    </submittedName>
</protein>
<gene>
    <name evidence="8" type="ORF">FC49_GL000518</name>
</gene>
<dbReference type="EMBL" id="AZGE01000015">
    <property type="protein sequence ID" value="KRM15177.1"/>
    <property type="molecule type" value="Genomic_DNA"/>
</dbReference>
<dbReference type="Proteomes" id="UP000050973">
    <property type="component" value="Unassembled WGS sequence"/>
</dbReference>
<dbReference type="PATRIC" id="fig|1423779.3.peg.528"/>
<proteinExistence type="predicted"/>
<comment type="caution">
    <text evidence="8">The sequence shown here is derived from an EMBL/GenBank/DDBJ whole genome shotgun (WGS) entry which is preliminary data.</text>
</comment>
<evidence type="ECO:0000259" key="7">
    <source>
        <dbReference type="PROSITE" id="PS50850"/>
    </source>
</evidence>
<dbReference type="Gene3D" id="1.20.1250.20">
    <property type="entry name" value="MFS general substrate transporter like domains"/>
    <property type="match status" value="2"/>
</dbReference>
<feature type="transmembrane region" description="Helical" evidence="6">
    <location>
        <begin position="165"/>
        <end position="187"/>
    </location>
</feature>
<feature type="transmembrane region" description="Helical" evidence="6">
    <location>
        <begin position="280"/>
        <end position="303"/>
    </location>
</feature>
<feature type="transmembrane region" description="Helical" evidence="6">
    <location>
        <begin position="70"/>
        <end position="92"/>
    </location>
</feature>
<feature type="transmembrane region" description="Helical" evidence="6">
    <location>
        <begin position="33"/>
        <end position="58"/>
    </location>
</feature>